<feature type="region of interest" description="Disordered" evidence="1">
    <location>
        <begin position="1"/>
        <end position="36"/>
    </location>
</feature>
<proteinExistence type="predicted"/>
<name>A0A6A6HWK3_9PLEO</name>
<accession>A0A6A6HWK3</accession>
<dbReference type="Proteomes" id="UP000800094">
    <property type="component" value="Unassembled WGS sequence"/>
</dbReference>
<organism evidence="2 3">
    <name type="scientific">Trematosphaeria pertusa</name>
    <dbReference type="NCBI Taxonomy" id="390896"/>
    <lineage>
        <taxon>Eukaryota</taxon>
        <taxon>Fungi</taxon>
        <taxon>Dikarya</taxon>
        <taxon>Ascomycota</taxon>
        <taxon>Pezizomycotina</taxon>
        <taxon>Dothideomycetes</taxon>
        <taxon>Pleosporomycetidae</taxon>
        <taxon>Pleosporales</taxon>
        <taxon>Massarineae</taxon>
        <taxon>Trematosphaeriaceae</taxon>
        <taxon>Trematosphaeria</taxon>
    </lineage>
</organism>
<protein>
    <submittedName>
        <fullName evidence="2">Uncharacterized protein</fullName>
    </submittedName>
</protein>
<reference evidence="2" key="1">
    <citation type="journal article" date="2020" name="Stud. Mycol.">
        <title>101 Dothideomycetes genomes: a test case for predicting lifestyles and emergence of pathogens.</title>
        <authorList>
            <person name="Haridas S."/>
            <person name="Albert R."/>
            <person name="Binder M."/>
            <person name="Bloem J."/>
            <person name="Labutti K."/>
            <person name="Salamov A."/>
            <person name="Andreopoulos B."/>
            <person name="Baker S."/>
            <person name="Barry K."/>
            <person name="Bills G."/>
            <person name="Bluhm B."/>
            <person name="Cannon C."/>
            <person name="Castanera R."/>
            <person name="Culley D."/>
            <person name="Daum C."/>
            <person name="Ezra D."/>
            <person name="Gonzalez J."/>
            <person name="Henrissat B."/>
            <person name="Kuo A."/>
            <person name="Liang C."/>
            <person name="Lipzen A."/>
            <person name="Lutzoni F."/>
            <person name="Magnuson J."/>
            <person name="Mondo S."/>
            <person name="Nolan M."/>
            <person name="Ohm R."/>
            <person name="Pangilinan J."/>
            <person name="Park H.-J."/>
            <person name="Ramirez L."/>
            <person name="Alfaro M."/>
            <person name="Sun H."/>
            <person name="Tritt A."/>
            <person name="Yoshinaga Y."/>
            <person name="Zwiers L.-H."/>
            <person name="Turgeon B."/>
            <person name="Goodwin S."/>
            <person name="Spatafora J."/>
            <person name="Crous P."/>
            <person name="Grigoriev I."/>
        </authorList>
    </citation>
    <scope>NUCLEOTIDE SEQUENCE</scope>
    <source>
        <strain evidence="2">CBS 122368</strain>
    </source>
</reference>
<dbReference type="GeneID" id="54587476"/>
<feature type="compositionally biased region" description="Low complexity" evidence="1">
    <location>
        <begin position="11"/>
        <end position="31"/>
    </location>
</feature>
<feature type="region of interest" description="Disordered" evidence="1">
    <location>
        <begin position="177"/>
        <end position="203"/>
    </location>
</feature>
<feature type="compositionally biased region" description="Polar residues" evidence="1">
    <location>
        <begin position="1"/>
        <end position="10"/>
    </location>
</feature>
<feature type="compositionally biased region" description="Basic and acidic residues" evidence="1">
    <location>
        <begin position="185"/>
        <end position="197"/>
    </location>
</feature>
<dbReference type="RefSeq" id="XP_033676774.1">
    <property type="nucleotide sequence ID" value="XM_033834146.1"/>
</dbReference>
<dbReference type="EMBL" id="ML987210">
    <property type="protein sequence ID" value="KAF2241770.1"/>
    <property type="molecule type" value="Genomic_DNA"/>
</dbReference>
<dbReference type="OrthoDB" id="5422905at2759"/>
<evidence type="ECO:0000313" key="3">
    <source>
        <dbReference type="Proteomes" id="UP000800094"/>
    </source>
</evidence>
<keyword evidence="3" id="KW-1185">Reference proteome</keyword>
<dbReference type="AlphaFoldDB" id="A0A6A6HWK3"/>
<evidence type="ECO:0000256" key="1">
    <source>
        <dbReference type="SAM" id="MobiDB-lite"/>
    </source>
</evidence>
<evidence type="ECO:0000313" key="2">
    <source>
        <dbReference type="EMBL" id="KAF2241770.1"/>
    </source>
</evidence>
<gene>
    <name evidence="2" type="ORF">BU26DRAFT_571519</name>
</gene>
<sequence>MPNVSRNTTLSNAPSAPNPTASPSTKPQPATATPPPRVAFISGHIEITPGQFSANYAGALDAAIRRGDAFAPSNAGGVDTLALAYLRTHRVSPSRITIYLHRPRPNRKLNATQDRINKMRLGPEVEEKYRKQGYNIRVIQGYHTERDAAMTEASDYDILWVRGDAETAALYGSKYRPGRISGTQKNRDRRLLKDKRTGTPSVT</sequence>